<keyword evidence="6" id="KW-0798">TonB box</keyword>
<dbReference type="AlphaFoldDB" id="A0A9E8MZM2"/>
<dbReference type="GO" id="GO:0044718">
    <property type="term" value="P:siderophore transmembrane transport"/>
    <property type="evidence" value="ECO:0007669"/>
    <property type="project" value="TreeGrafter"/>
</dbReference>
<reference evidence="11" key="1">
    <citation type="submission" date="2022-11" db="EMBL/GenBank/DDBJ databases">
        <title>Lacinutrix neustonica HL-RS19T sp. nov., isolated from the surface microlayer sample of brackish Lake Shihwa.</title>
        <authorList>
            <person name="Choi J.Y."/>
            <person name="Hwang C.Y."/>
        </authorList>
    </citation>
    <scope>NUCLEOTIDE SEQUENCE</scope>
    <source>
        <strain evidence="11">HL-RS19</strain>
    </source>
</reference>
<dbReference type="GO" id="GO:0015344">
    <property type="term" value="F:siderophore uptake transmembrane transporter activity"/>
    <property type="evidence" value="ECO:0007669"/>
    <property type="project" value="TreeGrafter"/>
</dbReference>
<evidence type="ECO:0000256" key="5">
    <source>
        <dbReference type="ARBA" id="ARBA00022729"/>
    </source>
</evidence>
<dbReference type="Gene3D" id="2.40.170.20">
    <property type="entry name" value="TonB-dependent receptor, beta-barrel domain"/>
    <property type="match status" value="1"/>
</dbReference>
<evidence type="ECO:0000313" key="12">
    <source>
        <dbReference type="Proteomes" id="UP001164705"/>
    </source>
</evidence>
<name>A0A9E8MZM2_9FLAO</name>
<dbReference type="EMBL" id="CP113088">
    <property type="protein sequence ID" value="WAC03180.1"/>
    <property type="molecule type" value="Genomic_DNA"/>
</dbReference>
<sequence>MATKCCFGLWSPVNIAETENYGVEAELSLQKQFNKQHLELKGNYSYTVSENKMTGKQLIYVPFHKGNLSFAYSHKAFSMYYQHVFVGEVFTISRDELEVYDIGNIGLSYVLNMKGKVNYHLDFKVNNIYNKYYENVALRPMPNRNFQIQTTIKF</sequence>
<comment type="subcellular location">
    <subcellularLocation>
        <location evidence="1">Cell outer membrane</location>
        <topology evidence="1">Multi-pass membrane protein</topology>
    </subcellularLocation>
</comment>
<dbReference type="GO" id="GO:0009279">
    <property type="term" value="C:cell outer membrane"/>
    <property type="evidence" value="ECO:0007669"/>
    <property type="project" value="UniProtKB-SubCell"/>
</dbReference>
<evidence type="ECO:0000256" key="3">
    <source>
        <dbReference type="ARBA" id="ARBA00022452"/>
    </source>
</evidence>
<evidence type="ECO:0000313" key="11">
    <source>
        <dbReference type="EMBL" id="WAC03180.1"/>
    </source>
</evidence>
<keyword evidence="2" id="KW-0813">Transport</keyword>
<keyword evidence="12" id="KW-1185">Reference proteome</keyword>
<protein>
    <submittedName>
        <fullName evidence="11">TonB-dependent receptor</fullName>
    </submittedName>
</protein>
<evidence type="ECO:0000256" key="9">
    <source>
        <dbReference type="ARBA" id="ARBA00023237"/>
    </source>
</evidence>
<keyword evidence="9" id="KW-0998">Cell outer membrane</keyword>
<accession>A0A9E8MZM2</accession>
<evidence type="ECO:0000256" key="2">
    <source>
        <dbReference type="ARBA" id="ARBA00022448"/>
    </source>
</evidence>
<keyword evidence="8 11" id="KW-0675">Receptor</keyword>
<feature type="domain" description="TonB-dependent receptor-like beta-barrel" evidence="10">
    <location>
        <begin position="10"/>
        <end position="128"/>
    </location>
</feature>
<evidence type="ECO:0000259" key="10">
    <source>
        <dbReference type="Pfam" id="PF00593"/>
    </source>
</evidence>
<evidence type="ECO:0000256" key="1">
    <source>
        <dbReference type="ARBA" id="ARBA00004571"/>
    </source>
</evidence>
<dbReference type="PANTHER" id="PTHR30069:SF29">
    <property type="entry name" value="HEMOGLOBIN AND HEMOGLOBIN-HAPTOGLOBIN-BINDING PROTEIN 1-RELATED"/>
    <property type="match status" value="1"/>
</dbReference>
<dbReference type="KEGG" id="lnu:N7U66_06185"/>
<gene>
    <name evidence="11" type="ORF">N7U66_06185</name>
</gene>
<dbReference type="Proteomes" id="UP001164705">
    <property type="component" value="Chromosome"/>
</dbReference>
<dbReference type="InterPro" id="IPR039426">
    <property type="entry name" value="TonB-dep_rcpt-like"/>
</dbReference>
<evidence type="ECO:0000256" key="8">
    <source>
        <dbReference type="ARBA" id="ARBA00023170"/>
    </source>
</evidence>
<dbReference type="SUPFAM" id="SSF56935">
    <property type="entry name" value="Porins"/>
    <property type="match status" value="1"/>
</dbReference>
<evidence type="ECO:0000256" key="7">
    <source>
        <dbReference type="ARBA" id="ARBA00023136"/>
    </source>
</evidence>
<dbReference type="PANTHER" id="PTHR30069">
    <property type="entry name" value="TONB-DEPENDENT OUTER MEMBRANE RECEPTOR"/>
    <property type="match status" value="1"/>
</dbReference>
<evidence type="ECO:0000256" key="4">
    <source>
        <dbReference type="ARBA" id="ARBA00022692"/>
    </source>
</evidence>
<dbReference type="Pfam" id="PF00593">
    <property type="entry name" value="TonB_dep_Rec_b-barrel"/>
    <property type="match status" value="1"/>
</dbReference>
<organism evidence="11 12">
    <name type="scientific">Lacinutrix neustonica</name>
    <dbReference type="NCBI Taxonomy" id="2980107"/>
    <lineage>
        <taxon>Bacteria</taxon>
        <taxon>Pseudomonadati</taxon>
        <taxon>Bacteroidota</taxon>
        <taxon>Flavobacteriia</taxon>
        <taxon>Flavobacteriales</taxon>
        <taxon>Flavobacteriaceae</taxon>
        <taxon>Lacinutrix</taxon>
    </lineage>
</organism>
<evidence type="ECO:0000256" key="6">
    <source>
        <dbReference type="ARBA" id="ARBA00023077"/>
    </source>
</evidence>
<keyword evidence="4" id="KW-0812">Transmembrane</keyword>
<dbReference type="InterPro" id="IPR000531">
    <property type="entry name" value="Beta-barrel_TonB"/>
</dbReference>
<keyword evidence="7" id="KW-0472">Membrane</keyword>
<keyword evidence="5" id="KW-0732">Signal</keyword>
<keyword evidence="3" id="KW-1134">Transmembrane beta strand</keyword>
<dbReference type="InterPro" id="IPR036942">
    <property type="entry name" value="Beta-barrel_TonB_sf"/>
</dbReference>
<proteinExistence type="predicted"/>